<dbReference type="AlphaFoldDB" id="A0AA38FXV7"/>
<protein>
    <submittedName>
        <fullName evidence="1">Uncharacterized protein</fullName>
    </submittedName>
</protein>
<dbReference type="EMBL" id="JAHRHJ020000006">
    <property type="protein sequence ID" value="KAH9312902.1"/>
    <property type="molecule type" value="Genomic_DNA"/>
</dbReference>
<feature type="non-terminal residue" evidence="1">
    <location>
        <position position="74"/>
    </location>
</feature>
<name>A0AA38FXV7_TAXCH</name>
<feature type="non-terminal residue" evidence="1">
    <location>
        <position position="1"/>
    </location>
</feature>
<reference evidence="1 2" key="1">
    <citation type="journal article" date="2021" name="Nat. Plants">
        <title>The Taxus genome provides insights into paclitaxel biosynthesis.</title>
        <authorList>
            <person name="Xiong X."/>
            <person name="Gou J."/>
            <person name="Liao Q."/>
            <person name="Li Y."/>
            <person name="Zhou Q."/>
            <person name="Bi G."/>
            <person name="Li C."/>
            <person name="Du R."/>
            <person name="Wang X."/>
            <person name="Sun T."/>
            <person name="Guo L."/>
            <person name="Liang H."/>
            <person name="Lu P."/>
            <person name="Wu Y."/>
            <person name="Zhang Z."/>
            <person name="Ro D.K."/>
            <person name="Shang Y."/>
            <person name="Huang S."/>
            <person name="Yan J."/>
        </authorList>
    </citation>
    <scope>NUCLEOTIDE SEQUENCE [LARGE SCALE GENOMIC DNA]</scope>
    <source>
        <strain evidence="1">Ta-2019</strain>
    </source>
</reference>
<dbReference type="Proteomes" id="UP000824469">
    <property type="component" value="Unassembled WGS sequence"/>
</dbReference>
<organism evidence="1 2">
    <name type="scientific">Taxus chinensis</name>
    <name type="common">Chinese yew</name>
    <name type="synonym">Taxus wallichiana var. chinensis</name>
    <dbReference type="NCBI Taxonomy" id="29808"/>
    <lineage>
        <taxon>Eukaryota</taxon>
        <taxon>Viridiplantae</taxon>
        <taxon>Streptophyta</taxon>
        <taxon>Embryophyta</taxon>
        <taxon>Tracheophyta</taxon>
        <taxon>Spermatophyta</taxon>
        <taxon>Pinopsida</taxon>
        <taxon>Pinidae</taxon>
        <taxon>Conifers II</taxon>
        <taxon>Cupressales</taxon>
        <taxon>Taxaceae</taxon>
        <taxon>Taxus</taxon>
    </lineage>
</organism>
<gene>
    <name evidence="1" type="ORF">KI387_027937</name>
</gene>
<evidence type="ECO:0000313" key="2">
    <source>
        <dbReference type="Proteomes" id="UP000824469"/>
    </source>
</evidence>
<keyword evidence="2" id="KW-1185">Reference proteome</keyword>
<accession>A0AA38FXV7</accession>
<comment type="caution">
    <text evidence="1">The sequence shown here is derived from an EMBL/GenBank/DDBJ whole genome shotgun (WGS) entry which is preliminary data.</text>
</comment>
<sequence>LHNLAGSGYGFSLYQRISLLDVPAHQHGVRGNAKHKLGGNHKHEFGGAAVQHAANEEVLHEFVSDVYSGSIKAV</sequence>
<proteinExistence type="predicted"/>
<evidence type="ECO:0000313" key="1">
    <source>
        <dbReference type="EMBL" id="KAH9312902.1"/>
    </source>
</evidence>